<feature type="transmembrane region" description="Helical" evidence="1">
    <location>
        <begin position="208"/>
        <end position="230"/>
    </location>
</feature>
<evidence type="ECO:0000313" key="3">
    <source>
        <dbReference type="Proteomes" id="UP000479526"/>
    </source>
</evidence>
<reference evidence="2 3" key="1">
    <citation type="submission" date="2020-01" db="EMBL/GenBank/DDBJ databases">
        <title>Herbidospora sp. NEAU-GS84 nov., a novel actinomycete isolated from soil.</title>
        <authorList>
            <person name="Han L."/>
        </authorList>
    </citation>
    <scope>NUCLEOTIDE SEQUENCE [LARGE SCALE GENOMIC DNA]</scope>
    <source>
        <strain evidence="2 3">NEAU-GS84</strain>
    </source>
</reference>
<organism evidence="2 3">
    <name type="scientific">Herbidospora solisilvae</name>
    <dbReference type="NCBI Taxonomy" id="2696284"/>
    <lineage>
        <taxon>Bacteria</taxon>
        <taxon>Bacillati</taxon>
        <taxon>Actinomycetota</taxon>
        <taxon>Actinomycetes</taxon>
        <taxon>Streptosporangiales</taxon>
        <taxon>Streptosporangiaceae</taxon>
        <taxon>Herbidospora</taxon>
    </lineage>
</organism>
<dbReference type="EMBL" id="WXEW01000001">
    <property type="protein sequence ID" value="NAS20477.1"/>
    <property type="molecule type" value="Genomic_DNA"/>
</dbReference>
<dbReference type="RefSeq" id="WP_161477975.1">
    <property type="nucleotide sequence ID" value="NZ_WXEW01000001.1"/>
</dbReference>
<dbReference type="Proteomes" id="UP000479526">
    <property type="component" value="Unassembled WGS sequence"/>
</dbReference>
<keyword evidence="1" id="KW-0812">Transmembrane</keyword>
<accession>A0A7C9NYC6</accession>
<keyword evidence="3" id="KW-1185">Reference proteome</keyword>
<evidence type="ECO:0000256" key="1">
    <source>
        <dbReference type="SAM" id="Phobius"/>
    </source>
</evidence>
<proteinExistence type="predicted"/>
<gene>
    <name evidence="2" type="ORF">GT755_02125</name>
</gene>
<dbReference type="AlphaFoldDB" id="A0A7C9NYC6"/>
<protein>
    <submittedName>
        <fullName evidence="2">Uncharacterized protein</fullName>
    </submittedName>
</protein>
<evidence type="ECO:0000313" key="2">
    <source>
        <dbReference type="EMBL" id="NAS20477.1"/>
    </source>
</evidence>
<sequence length="232" mass="25369">MDRSPRERAFTAIYDRQVRGIAACRCGQVDVQDLHEHLIAAYHDHAPWGPSRGHAGCPPSRGPSDDQVRRLLDQVAAGLPGRDRRLYDLVVRRGAGGREVAEARCVDLPRAGMLLRDLRGALTGGLRLLLLAREAPGCLPVAGWDRMAFTRQVRLAVERHLRACDACEKTAEEAVRRHLPGLVPVLLPAMREEMLARIARPSRGFGPLWQRASAVVLVVAALVLLAAWAAGA</sequence>
<keyword evidence="1" id="KW-1133">Transmembrane helix</keyword>
<comment type="caution">
    <text evidence="2">The sequence shown here is derived from an EMBL/GenBank/DDBJ whole genome shotgun (WGS) entry which is preliminary data.</text>
</comment>
<keyword evidence="1" id="KW-0472">Membrane</keyword>
<name>A0A7C9NYC6_9ACTN</name>